<reference evidence="1 2" key="1">
    <citation type="submission" date="2014-06" db="EMBL/GenBank/DDBJ databases">
        <authorList>
            <person name="Swart Estienne"/>
        </authorList>
    </citation>
    <scope>NUCLEOTIDE SEQUENCE [LARGE SCALE GENOMIC DNA]</scope>
    <source>
        <strain evidence="1 2">130c</strain>
    </source>
</reference>
<proteinExistence type="predicted"/>
<gene>
    <name evidence="1" type="primary">Contig12670.g13520</name>
    <name evidence="1" type="ORF">STYLEM_10695</name>
</gene>
<dbReference type="AlphaFoldDB" id="A0A078AJM2"/>
<accession>A0A078AJM2</accession>
<dbReference type="InParanoid" id="A0A078AJM2"/>
<dbReference type="Proteomes" id="UP000039865">
    <property type="component" value="Unassembled WGS sequence"/>
</dbReference>
<name>A0A078AJM2_STYLE</name>
<evidence type="ECO:0000313" key="1">
    <source>
        <dbReference type="EMBL" id="CDW81672.1"/>
    </source>
</evidence>
<organism evidence="1 2">
    <name type="scientific">Stylonychia lemnae</name>
    <name type="common">Ciliate</name>
    <dbReference type="NCBI Taxonomy" id="5949"/>
    <lineage>
        <taxon>Eukaryota</taxon>
        <taxon>Sar</taxon>
        <taxon>Alveolata</taxon>
        <taxon>Ciliophora</taxon>
        <taxon>Intramacronucleata</taxon>
        <taxon>Spirotrichea</taxon>
        <taxon>Stichotrichia</taxon>
        <taxon>Sporadotrichida</taxon>
        <taxon>Oxytrichidae</taxon>
        <taxon>Stylonychinae</taxon>
        <taxon>Stylonychia</taxon>
    </lineage>
</organism>
<dbReference type="EMBL" id="CCKQ01010167">
    <property type="protein sequence ID" value="CDW81672.1"/>
    <property type="molecule type" value="Genomic_DNA"/>
</dbReference>
<protein>
    <submittedName>
        <fullName evidence="1">Uncharacterized protein</fullName>
    </submittedName>
</protein>
<evidence type="ECO:0000313" key="2">
    <source>
        <dbReference type="Proteomes" id="UP000039865"/>
    </source>
</evidence>
<keyword evidence="2" id="KW-1185">Reference proteome</keyword>
<sequence>MSTTMSNNKDHKQLNYLYNKYLVCLTKRLDQYAEEKTNPDTQEYCPQEKENYYNFYKEQFKVEYENLLRVDSLHY</sequence>